<feature type="transmembrane region" description="Helical" evidence="1">
    <location>
        <begin position="398"/>
        <end position="418"/>
    </location>
</feature>
<sequence>MEEIYQKFAELSPIRFDSNPNVLTFDVLEIWRSHSTGLHRVIDRTIEVPSVASWLAEETAKDESLALRLVWTNLDFNDKIIGLPQSVLSATLAKFGLRLAYGYSLTCVSGVNEFPKTIDAAQDSEHQAYAFSYAPKLASVWSYTRFNDPSSPRKSVTNGIILAAEKQKVFLKGLFHGQWQPKIATHSMFPAFLFTFMLGVEIEKTVAGMKPRIQEIETRTGYQSFQSKRRCAATGLLGELSAEMSGSASKIASAERKSKTVQKLTDFIWQHSGARPVTAAALGSDAEGDKLMLSHTSVLKERLTMQVLDNAYTLKRVQLQIEALNNLIGQHDSINNTDIALSSHRDASSMKTLAVVTMFFLPGSFIAALFSTPCFDWDSVNPNNRSSIGVTATPQFSLYWAITIPMTLITFLLYFAWLQFQTHQRKMLHQSPVSAHPNGIRDDQELEEAKLVAHKRKTTSV</sequence>
<dbReference type="EMBL" id="JAGPYM010000008">
    <property type="protein sequence ID" value="KAH6891400.1"/>
    <property type="molecule type" value="Genomic_DNA"/>
</dbReference>
<dbReference type="Gene3D" id="1.20.58.340">
    <property type="entry name" value="Magnesium transport protein CorA, transmembrane region"/>
    <property type="match status" value="1"/>
</dbReference>
<dbReference type="AlphaFoldDB" id="A0A9P9ARN4"/>
<keyword evidence="1" id="KW-0472">Membrane</keyword>
<evidence type="ECO:0000256" key="1">
    <source>
        <dbReference type="SAM" id="Phobius"/>
    </source>
</evidence>
<gene>
    <name evidence="2" type="ORF">B0T10DRAFT_311687</name>
</gene>
<keyword evidence="3" id="KW-1185">Reference proteome</keyword>
<proteinExistence type="predicted"/>
<evidence type="ECO:0000313" key="2">
    <source>
        <dbReference type="EMBL" id="KAH6891400.1"/>
    </source>
</evidence>
<organism evidence="2 3">
    <name type="scientific">Thelonectria olida</name>
    <dbReference type="NCBI Taxonomy" id="1576542"/>
    <lineage>
        <taxon>Eukaryota</taxon>
        <taxon>Fungi</taxon>
        <taxon>Dikarya</taxon>
        <taxon>Ascomycota</taxon>
        <taxon>Pezizomycotina</taxon>
        <taxon>Sordariomycetes</taxon>
        <taxon>Hypocreomycetidae</taxon>
        <taxon>Hypocreales</taxon>
        <taxon>Nectriaceae</taxon>
        <taxon>Thelonectria</taxon>
    </lineage>
</organism>
<protein>
    <submittedName>
        <fullName evidence="2">Uncharacterized protein</fullName>
    </submittedName>
</protein>
<keyword evidence="1" id="KW-1133">Transmembrane helix</keyword>
<reference evidence="2 3" key="1">
    <citation type="journal article" date="2021" name="Nat. Commun.">
        <title>Genetic determinants of endophytism in the Arabidopsis root mycobiome.</title>
        <authorList>
            <person name="Mesny F."/>
            <person name="Miyauchi S."/>
            <person name="Thiergart T."/>
            <person name="Pickel B."/>
            <person name="Atanasova L."/>
            <person name="Karlsson M."/>
            <person name="Huettel B."/>
            <person name="Barry K.W."/>
            <person name="Haridas S."/>
            <person name="Chen C."/>
            <person name="Bauer D."/>
            <person name="Andreopoulos W."/>
            <person name="Pangilinan J."/>
            <person name="LaButti K."/>
            <person name="Riley R."/>
            <person name="Lipzen A."/>
            <person name="Clum A."/>
            <person name="Drula E."/>
            <person name="Henrissat B."/>
            <person name="Kohler A."/>
            <person name="Grigoriev I.V."/>
            <person name="Martin F.M."/>
            <person name="Hacquard S."/>
        </authorList>
    </citation>
    <scope>NUCLEOTIDE SEQUENCE [LARGE SCALE GENOMIC DNA]</scope>
    <source>
        <strain evidence="2 3">MPI-CAGE-CH-0241</strain>
    </source>
</reference>
<dbReference type="OrthoDB" id="3642468at2759"/>
<keyword evidence="1" id="KW-0812">Transmembrane</keyword>
<accession>A0A9P9ARN4</accession>
<comment type="caution">
    <text evidence="2">The sequence shown here is derived from an EMBL/GenBank/DDBJ whole genome shotgun (WGS) entry which is preliminary data.</text>
</comment>
<dbReference type="Proteomes" id="UP000777438">
    <property type="component" value="Unassembled WGS sequence"/>
</dbReference>
<evidence type="ECO:0000313" key="3">
    <source>
        <dbReference type="Proteomes" id="UP000777438"/>
    </source>
</evidence>
<feature type="transmembrane region" description="Helical" evidence="1">
    <location>
        <begin position="352"/>
        <end position="370"/>
    </location>
</feature>
<name>A0A9P9ARN4_9HYPO</name>